<protein>
    <submittedName>
        <fullName evidence="2">Uncharacterized protein</fullName>
    </submittedName>
</protein>
<accession>A0AAN9KMV5</accession>
<evidence type="ECO:0000313" key="3">
    <source>
        <dbReference type="Proteomes" id="UP001359559"/>
    </source>
</evidence>
<dbReference type="Proteomes" id="UP001359559">
    <property type="component" value="Unassembled WGS sequence"/>
</dbReference>
<organism evidence="2 3">
    <name type="scientific">Clitoria ternatea</name>
    <name type="common">Butterfly pea</name>
    <dbReference type="NCBI Taxonomy" id="43366"/>
    <lineage>
        <taxon>Eukaryota</taxon>
        <taxon>Viridiplantae</taxon>
        <taxon>Streptophyta</taxon>
        <taxon>Embryophyta</taxon>
        <taxon>Tracheophyta</taxon>
        <taxon>Spermatophyta</taxon>
        <taxon>Magnoliopsida</taxon>
        <taxon>eudicotyledons</taxon>
        <taxon>Gunneridae</taxon>
        <taxon>Pentapetalae</taxon>
        <taxon>rosids</taxon>
        <taxon>fabids</taxon>
        <taxon>Fabales</taxon>
        <taxon>Fabaceae</taxon>
        <taxon>Papilionoideae</taxon>
        <taxon>50 kb inversion clade</taxon>
        <taxon>NPAAA clade</taxon>
        <taxon>indigoferoid/millettioid clade</taxon>
        <taxon>Phaseoleae</taxon>
        <taxon>Clitoria</taxon>
    </lineage>
</organism>
<dbReference type="EMBL" id="JAYKXN010000001">
    <property type="protein sequence ID" value="KAK7319133.1"/>
    <property type="molecule type" value="Genomic_DNA"/>
</dbReference>
<evidence type="ECO:0000256" key="1">
    <source>
        <dbReference type="SAM" id="MobiDB-lite"/>
    </source>
</evidence>
<reference evidence="2 3" key="1">
    <citation type="submission" date="2024-01" db="EMBL/GenBank/DDBJ databases">
        <title>The genomes of 5 underutilized Papilionoideae crops provide insights into root nodulation and disease resistance.</title>
        <authorList>
            <person name="Yuan L."/>
        </authorList>
    </citation>
    <scope>NUCLEOTIDE SEQUENCE [LARGE SCALE GENOMIC DNA]</scope>
    <source>
        <strain evidence="2">LY-2023</strain>
        <tissue evidence="2">Leaf</tissue>
    </source>
</reference>
<name>A0AAN9KMV5_CLITE</name>
<proteinExistence type="predicted"/>
<gene>
    <name evidence="2" type="ORF">RJT34_03848</name>
</gene>
<comment type="caution">
    <text evidence="2">The sequence shown here is derived from an EMBL/GenBank/DDBJ whole genome shotgun (WGS) entry which is preliminary data.</text>
</comment>
<sequence length="76" mass="8298">MKFSLSSAQARPGCSLKRATHLEVIFELIEARSSAQGALSSEKAHPDSHYKPRSSIQGFSLKHEGTSWSALKRAIS</sequence>
<dbReference type="AlphaFoldDB" id="A0AAN9KMV5"/>
<keyword evidence="3" id="KW-1185">Reference proteome</keyword>
<evidence type="ECO:0000313" key="2">
    <source>
        <dbReference type="EMBL" id="KAK7319133.1"/>
    </source>
</evidence>
<feature type="region of interest" description="Disordered" evidence="1">
    <location>
        <begin position="37"/>
        <end position="58"/>
    </location>
</feature>